<evidence type="ECO:0000256" key="1">
    <source>
        <dbReference type="ARBA" id="ARBA00004947"/>
    </source>
</evidence>
<evidence type="ECO:0000256" key="5">
    <source>
        <dbReference type="ARBA" id="ARBA00033067"/>
    </source>
</evidence>
<accession>A0A0C2VTB9</accession>
<dbReference type="InterPro" id="IPR001509">
    <property type="entry name" value="Epimerase_deHydtase"/>
</dbReference>
<dbReference type="PATRIC" id="fig|889306.3.peg.540"/>
<dbReference type="InterPro" id="IPR036291">
    <property type="entry name" value="NAD(P)-bd_dom_sf"/>
</dbReference>
<dbReference type="EMBL" id="JXRP01000006">
    <property type="protein sequence ID" value="KIL52172.1"/>
    <property type="molecule type" value="Genomic_DNA"/>
</dbReference>
<evidence type="ECO:0000256" key="3">
    <source>
        <dbReference type="ARBA" id="ARBA00018569"/>
    </source>
</evidence>
<feature type="domain" description="NAD-dependent epimerase/dehydratase" evidence="6">
    <location>
        <begin position="3"/>
        <end position="214"/>
    </location>
</feature>
<dbReference type="GO" id="GO:0005829">
    <property type="term" value="C:cytosol"/>
    <property type="evidence" value="ECO:0007669"/>
    <property type="project" value="TreeGrafter"/>
</dbReference>
<comment type="pathway">
    <text evidence="1">Carbohydrate metabolism; galactose metabolism.</text>
</comment>
<gene>
    <name evidence="7" type="ORF">KP78_05420</name>
</gene>
<sequence length="331" mass="37679">MKILILGGTQFLGRHMTEAALKAGHEVTLFNRGKTNQQLFPNVKKLIGDRNDDLKTLKKGVWDAIIDISGYVPSQVKATTELLQKRVNHYTFISTVSVYEDFSNGPVNEENTSLAELTEETEEINGETYGPLKSQCEEIVRSRFREQSLVIRPGLIVGPYDHTDRFTYWVYRIGEGGTVLAPGEPDREIQWIDARDLTEWVIRMVEQQATGTFNAAGLSASMENLLNTVQRVTNADAQIEWVADDFLVEKEIGAFVDMPFWIPKNKKYPTGFVLADASKAMTQGLTFRPIEETVSDTYMWQAAREDHKWRAGLSNEKEKELLEQYYVKINK</sequence>
<dbReference type="Pfam" id="PF01370">
    <property type="entry name" value="Epimerase"/>
    <property type="match status" value="1"/>
</dbReference>
<evidence type="ECO:0000256" key="2">
    <source>
        <dbReference type="ARBA" id="ARBA00007637"/>
    </source>
</evidence>
<dbReference type="RefSeq" id="WP_041085985.1">
    <property type="nucleotide sequence ID" value="NZ_JXRP01000006.1"/>
</dbReference>
<dbReference type="OrthoDB" id="9809586at2"/>
<dbReference type="SUPFAM" id="SSF51735">
    <property type="entry name" value="NAD(P)-binding Rossmann-fold domains"/>
    <property type="match status" value="1"/>
</dbReference>
<comment type="similarity">
    <text evidence="2">Belongs to the NAD(P)-dependent epimerase/dehydratase family.</text>
</comment>
<dbReference type="Gene3D" id="3.40.50.720">
    <property type="entry name" value="NAD(P)-binding Rossmann-like Domain"/>
    <property type="match status" value="1"/>
</dbReference>
<organism evidence="7 8">
    <name type="scientific">Jeotgalibacillus soli</name>
    <dbReference type="NCBI Taxonomy" id="889306"/>
    <lineage>
        <taxon>Bacteria</taxon>
        <taxon>Bacillati</taxon>
        <taxon>Bacillota</taxon>
        <taxon>Bacilli</taxon>
        <taxon>Bacillales</taxon>
        <taxon>Caryophanaceae</taxon>
        <taxon>Jeotgalibacillus</taxon>
    </lineage>
</organism>
<proteinExistence type="inferred from homology"/>
<comment type="caution">
    <text evidence="7">The sequence shown here is derived from an EMBL/GenBank/DDBJ whole genome shotgun (WGS) entry which is preliminary data.</text>
</comment>
<dbReference type="GO" id="GO:0003978">
    <property type="term" value="F:UDP-glucose 4-epimerase activity"/>
    <property type="evidence" value="ECO:0007669"/>
    <property type="project" value="TreeGrafter"/>
</dbReference>
<dbReference type="GO" id="GO:0005996">
    <property type="term" value="P:monosaccharide metabolic process"/>
    <property type="evidence" value="ECO:0007669"/>
    <property type="project" value="TreeGrafter"/>
</dbReference>
<evidence type="ECO:0000313" key="7">
    <source>
        <dbReference type="EMBL" id="KIL52172.1"/>
    </source>
</evidence>
<name>A0A0C2VTB9_9BACL</name>
<protein>
    <recommendedName>
        <fullName evidence="3">UDP-glucose 4-epimerase</fullName>
    </recommendedName>
    <alternativeName>
        <fullName evidence="5">Galactowaldenase</fullName>
    </alternativeName>
    <alternativeName>
        <fullName evidence="4">UDP-galactose 4-epimerase</fullName>
    </alternativeName>
</protein>
<evidence type="ECO:0000313" key="8">
    <source>
        <dbReference type="Proteomes" id="UP000031938"/>
    </source>
</evidence>
<keyword evidence="8" id="KW-1185">Reference proteome</keyword>
<dbReference type="STRING" id="889306.KP78_05420"/>
<evidence type="ECO:0000256" key="4">
    <source>
        <dbReference type="ARBA" id="ARBA00031367"/>
    </source>
</evidence>
<dbReference type="Proteomes" id="UP000031938">
    <property type="component" value="Unassembled WGS sequence"/>
</dbReference>
<dbReference type="AlphaFoldDB" id="A0A0C2VTB9"/>
<reference evidence="7 8" key="1">
    <citation type="submission" date="2015-01" db="EMBL/GenBank/DDBJ databases">
        <title>Genome sequencing of Jeotgalibacillus soli.</title>
        <authorList>
            <person name="Goh K.M."/>
            <person name="Chan K.-G."/>
            <person name="Yaakop A.S."/>
            <person name="Ee R."/>
            <person name="Gan H.M."/>
            <person name="Chan C.S."/>
        </authorList>
    </citation>
    <scope>NUCLEOTIDE SEQUENCE [LARGE SCALE GENOMIC DNA]</scope>
    <source>
        <strain evidence="7 8">P9</strain>
    </source>
</reference>
<dbReference type="PANTHER" id="PTHR43725">
    <property type="entry name" value="UDP-GLUCOSE 4-EPIMERASE"/>
    <property type="match status" value="1"/>
</dbReference>
<dbReference type="PANTHER" id="PTHR43725:SF32">
    <property type="entry name" value="NAD-DEPENDENT EPIMERASE_DEHYDRATASE DOMAIN-CONTAINING PROTEIN"/>
    <property type="match status" value="1"/>
</dbReference>
<evidence type="ECO:0000259" key="6">
    <source>
        <dbReference type="Pfam" id="PF01370"/>
    </source>
</evidence>